<dbReference type="CDD" id="cd00693">
    <property type="entry name" value="secretory_peroxidase"/>
    <property type="match status" value="1"/>
</dbReference>
<evidence type="ECO:0000256" key="9">
    <source>
        <dbReference type="ARBA" id="ARBA00022837"/>
    </source>
</evidence>
<evidence type="ECO:0000256" key="1">
    <source>
        <dbReference type="ARBA" id="ARBA00000189"/>
    </source>
</evidence>
<feature type="chain" id="PRO_5013426889" description="Peroxidase" evidence="19">
    <location>
        <begin position="28"/>
        <end position="369"/>
    </location>
</feature>
<protein>
    <recommendedName>
        <fullName evidence="4 19">Peroxidase</fullName>
        <ecNumber evidence="4 19">1.11.1.7</ecNumber>
    </recommendedName>
</protein>
<comment type="subcellular location">
    <subcellularLocation>
        <location evidence="2 19">Secreted</location>
    </subcellularLocation>
</comment>
<dbReference type="AlphaFoldDB" id="A0A2G5C2B8"/>
<evidence type="ECO:0000256" key="5">
    <source>
        <dbReference type="ARBA" id="ARBA00022559"/>
    </source>
</evidence>
<keyword evidence="22" id="KW-1185">Reference proteome</keyword>
<dbReference type="GO" id="GO:0006979">
    <property type="term" value="P:response to oxidative stress"/>
    <property type="evidence" value="ECO:0007669"/>
    <property type="project" value="UniProtKB-UniRule"/>
</dbReference>
<dbReference type="InterPro" id="IPR002016">
    <property type="entry name" value="Haem_peroxidase"/>
</dbReference>
<feature type="binding site" evidence="16">
    <location>
        <position position="209"/>
    </location>
    <ligand>
        <name>Ca(2+)</name>
        <dbReference type="ChEBI" id="CHEBI:29108"/>
        <label>2</label>
    </ligand>
</feature>
<comment type="similarity">
    <text evidence="19">Belongs to the peroxidase family. Classical plant (class III) peroxidase subfamily.</text>
</comment>
<dbReference type="GO" id="GO:0046872">
    <property type="term" value="F:metal ion binding"/>
    <property type="evidence" value="ECO:0007669"/>
    <property type="project" value="UniProtKB-UniRule"/>
</dbReference>
<keyword evidence="5 19" id="KW-0575">Peroxidase</keyword>
<dbReference type="GO" id="GO:0140825">
    <property type="term" value="F:lactoperoxidase activity"/>
    <property type="evidence" value="ECO:0007669"/>
    <property type="project" value="UniProtKB-EC"/>
</dbReference>
<dbReference type="Gene3D" id="1.10.520.10">
    <property type="match status" value="1"/>
</dbReference>
<dbReference type="PROSITE" id="PS00435">
    <property type="entry name" value="PEROXIDASE_1"/>
    <property type="match status" value="1"/>
</dbReference>
<feature type="binding site" description="axial binding residue" evidence="16">
    <location>
        <position position="208"/>
    </location>
    <ligand>
        <name>heme b</name>
        <dbReference type="ChEBI" id="CHEBI:60344"/>
    </ligand>
    <ligandPart>
        <name>Fe</name>
        <dbReference type="ChEBI" id="CHEBI:18248"/>
    </ligandPart>
</feature>
<evidence type="ECO:0000256" key="11">
    <source>
        <dbReference type="ARBA" id="ARBA00023004"/>
    </source>
</evidence>
<dbReference type="FunFam" id="1.10.420.10:FF:000006">
    <property type="entry name" value="Peroxidase"/>
    <property type="match status" value="1"/>
</dbReference>
<keyword evidence="11 16" id="KW-0408">Iron</keyword>
<feature type="domain" description="Plant heme peroxidase family profile" evidence="20">
    <location>
        <begin position="36"/>
        <end position="334"/>
    </location>
</feature>
<keyword evidence="6 19" id="KW-0349">Heme</keyword>
<name>A0A2G5C2B8_AQUCA</name>
<dbReference type="Pfam" id="PF00141">
    <property type="entry name" value="peroxidase"/>
    <property type="match status" value="1"/>
</dbReference>
<comment type="catalytic activity">
    <reaction evidence="1 19">
        <text>2 a phenolic donor + H2O2 = 2 a phenolic radical donor + 2 H2O</text>
        <dbReference type="Rhea" id="RHEA:56136"/>
        <dbReference type="ChEBI" id="CHEBI:15377"/>
        <dbReference type="ChEBI" id="CHEBI:16240"/>
        <dbReference type="ChEBI" id="CHEBI:139520"/>
        <dbReference type="ChEBI" id="CHEBI:139521"/>
        <dbReference type="EC" id="1.11.1.7"/>
    </reaction>
</comment>
<evidence type="ECO:0000256" key="18">
    <source>
        <dbReference type="PIRSR" id="PIRSR600823-5"/>
    </source>
</evidence>
<feature type="binding site" evidence="16">
    <location>
        <position position="87"/>
    </location>
    <ligand>
        <name>Ca(2+)</name>
        <dbReference type="ChEBI" id="CHEBI:29108"/>
        <label>1</label>
    </ligand>
</feature>
<dbReference type="InterPro" id="IPR000823">
    <property type="entry name" value="Peroxidase_pln"/>
</dbReference>
<dbReference type="PANTHER" id="PTHR31517">
    <property type="match status" value="1"/>
</dbReference>
<dbReference type="SMR" id="A0A2G5C2B8"/>
<evidence type="ECO:0000256" key="7">
    <source>
        <dbReference type="ARBA" id="ARBA00022723"/>
    </source>
</evidence>
<evidence type="ECO:0000256" key="14">
    <source>
        <dbReference type="PIRSR" id="PIRSR600823-1"/>
    </source>
</evidence>
<dbReference type="SUPFAM" id="SSF48113">
    <property type="entry name" value="Heme-dependent peroxidases"/>
    <property type="match status" value="1"/>
</dbReference>
<keyword evidence="19" id="KW-0964">Secreted</keyword>
<feature type="signal peptide" evidence="19">
    <location>
        <begin position="1"/>
        <end position="27"/>
    </location>
</feature>
<proteinExistence type="inferred from homology"/>
<dbReference type="GO" id="GO:0042744">
    <property type="term" value="P:hydrogen peroxide catabolic process"/>
    <property type="evidence" value="ECO:0007669"/>
    <property type="project" value="UniProtKB-KW"/>
</dbReference>
<keyword evidence="7 16" id="KW-0479">Metal-binding</keyword>
<keyword evidence="8 19" id="KW-0732">Signal</keyword>
<dbReference type="InterPro" id="IPR010255">
    <property type="entry name" value="Haem_peroxidase_sf"/>
</dbReference>
<evidence type="ECO:0000256" key="15">
    <source>
        <dbReference type="PIRSR" id="PIRSR600823-2"/>
    </source>
</evidence>
<feature type="binding site" evidence="15">
    <location>
        <position position="178"/>
    </location>
    <ligand>
        <name>substrate</name>
    </ligand>
</feature>
<feature type="binding site" evidence="16">
    <location>
        <position position="85"/>
    </location>
    <ligand>
        <name>Ca(2+)</name>
        <dbReference type="ChEBI" id="CHEBI:29108"/>
        <label>1</label>
    </ligand>
</feature>
<dbReference type="Gene3D" id="1.10.420.10">
    <property type="entry name" value="Peroxidase, domain 2"/>
    <property type="match status" value="1"/>
</dbReference>
<keyword evidence="9 16" id="KW-0106">Calcium</keyword>
<dbReference type="InterPro" id="IPR019794">
    <property type="entry name" value="Peroxidases_AS"/>
</dbReference>
<feature type="disulfide bond" evidence="18">
    <location>
        <begin position="46"/>
        <end position="129"/>
    </location>
</feature>
<feature type="disulfide bond" evidence="18">
    <location>
        <begin position="79"/>
        <end position="84"/>
    </location>
</feature>
<dbReference type="FunFam" id="1.10.520.10:FF:000009">
    <property type="entry name" value="Peroxidase"/>
    <property type="match status" value="1"/>
</dbReference>
<evidence type="ECO:0000256" key="3">
    <source>
        <dbReference type="ARBA" id="ARBA00006873"/>
    </source>
</evidence>
<evidence type="ECO:0000256" key="10">
    <source>
        <dbReference type="ARBA" id="ARBA00023002"/>
    </source>
</evidence>
<dbReference type="InterPro" id="IPR033905">
    <property type="entry name" value="Secretory_peroxidase"/>
</dbReference>
<reference evidence="21 22" key="1">
    <citation type="submission" date="2017-09" db="EMBL/GenBank/DDBJ databases">
        <title>WGS assembly of Aquilegia coerulea Goldsmith.</title>
        <authorList>
            <person name="Hodges S."/>
            <person name="Kramer E."/>
            <person name="Nordborg M."/>
            <person name="Tomkins J."/>
            <person name="Borevitz J."/>
            <person name="Derieg N."/>
            <person name="Yan J."/>
            <person name="Mihaltcheva S."/>
            <person name="Hayes R.D."/>
            <person name="Rokhsar D."/>
        </authorList>
    </citation>
    <scope>NUCLEOTIDE SEQUENCE [LARGE SCALE GENOMIC DNA]</scope>
    <source>
        <strain evidence="22">cv. Goldsmith</strain>
    </source>
</reference>
<evidence type="ECO:0000313" key="22">
    <source>
        <dbReference type="Proteomes" id="UP000230069"/>
    </source>
</evidence>
<evidence type="ECO:0000256" key="17">
    <source>
        <dbReference type="PIRSR" id="PIRSR600823-4"/>
    </source>
</evidence>
<dbReference type="EC" id="1.11.1.7" evidence="4 19"/>
<evidence type="ECO:0000256" key="8">
    <source>
        <dbReference type="ARBA" id="ARBA00022729"/>
    </source>
</evidence>
<keyword evidence="19" id="KW-0376">Hydrogen peroxide</keyword>
<dbReference type="PRINTS" id="PR00461">
    <property type="entry name" value="PLPEROXIDASE"/>
</dbReference>
<organism evidence="21 22">
    <name type="scientific">Aquilegia coerulea</name>
    <name type="common">Rocky mountain columbine</name>
    <dbReference type="NCBI Taxonomy" id="218851"/>
    <lineage>
        <taxon>Eukaryota</taxon>
        <taxon>Viridiplantae</taxon>
        <taxon>Streptophyta</taxon>
        <taxon>Embryophyta</taxon>
        <taxon>Tracheophyta</taxon>
        <taxon>Spermatophyta</taxon>
        <taxon>Magnoliopsida</taxon>
        <taxon>Ranunculales</taxon>
        <taxon>Ranunculaceae</taxon>
        <taxon>Thalictroideae</taxon>
        <taxon>Aquilegia</taxon>
    </lineage>
</organism>
<dbReference type="STRING" id="218851.A0A2G5C2B8"/>
<feature type="binding site" evidence="16">
    <location>
        <position position="257"/>
    </location>
    <ligand>
        <name>Ca(2+)</name>
        <dbReference type="ChEBI" id="CHEBI:29108"/>
        <label>2</label>
    </ligand>
</feature>
<dbReference type="FunCoup" id="A0A2G5C2B8">
    <property type="interactions" value="1118"/>
</dbReference>
<evidence type="ECO:0000256" key="4">
    <source>
        <dbReference type="ARBA" id="ARBA00012313"/>
    </source>
</evidence>
<dbReference type="GO" id="GO:0020037">
    <property type="term" value="F:heme binding"/>
    <property type="evidence" value="ECO:0007669"/>
    <property type="project" value="UniProtKB-UniRule"/>
</dbReference>
<comment type="cofactor">
    <cofactor evidence="16 19">
        <name>Ca(2+)</name>
        <dbReference type="ChEBI" id="CHEBI:29108"/>
    </cofactor>
    <text evidence="16 19">Binds 2 calcium ions per subunit.</text>
</comment>
<dbReference type="InParanoid" id="A0A2G5C2B8"/>
<keyword evidence="12 18" id="KW-1015">Disulfide bond</keyword>
<feature type="disulfide bond" evidence="18">
    <location>
        <begin position="215"/>
        <end position="242"/>
    </location>
</feature>
<dbReference type="PROSITE" id="PS50873">
    <property type="entry name" value="PEROXIDASE_4"/>
    <property type="match status" value="1"/>
</dbReference>
<dbReference type="Proteomes" id="UP000230069">
    <property type="component" value="Unassembled WGS sequence"/>
</dbReference>
<evidence type="ECO:0000313" key="21">
    <source>
        <dbReference type="EMBL" id="PIA25424.1"/>
    </source>
</evidence>
<dbReference type="EMBL" id="KZ305130">
    <property type="protein sequence ID" value="PIA25424.1"/>
    <property type="molecule type" value="Genomic_DNA"/>
</dbReference>
<feature type="site" description="Transition state stabilizer" evidence="17">
    <location>
        <position position="73"/>
    </location>
</feature>
<keyword evidence="13" id="KW-0325">Glycoprotein</keyword>
<feature type="binding site" evidence="16">
    <location>
        <position position="262"/>
    </location>
    <ligand>
        <name>Ca(2+)</name>
        <dbReference type="ChEBI" id="CHEBI:29108"/>
        <label>2</label>
    </ligand>
</feature>
<keyword evidence="10 19" id="KW-0560">Oxidoreductase</keyword>
<feature type="binding site" evidence="16">
    <location>
        <position position="81"/>
    </location>
    <ligand>
        <name>Ca(2+)</name>
        <dbReference type="ChEBI" id="CHEBI:29108"/>
        <label>1</label>
    </ligand>
</feature>
<dbReference type="PRINTS" id="PR00458">
    <property type="entry name" value="PEROXIDASE"/>
</dbReference>
<dbReference type="PROSITE" id="PS00436">
    <property type="entry name" value="PEROXIDASE_2"/>
    <property type="match status" value="1"/>
</dbReference>
<evidence type="ECO:0000259" key="20">
    <source>
        <dbReference type="PROSITE" id="PS50873"/>
    </source>
</evidence>
<evidence type="ECO:0000256" key="12">
    <source>
        <dbReference type="ARBA" id="ARBA00023157"/>
    </source>
</evidence>
<comment type="cofactor">
    <cofactor evidence="16 19">
        <name>heme b</name>
        <dbReference type="ChEBI" id="CHEBI:60344"/>
    </cofactor>
    <text evidence="16 19">Binds 1 heme b (iron(II)-protoporphyrin IX) group per subunit.</text>
</comment>
<evidence type="ECO:0000256" key="19">
    <source>
        <dbReference type="RuleBase" id="RU362060"/>
    </source>
</evidence>
<feature type="binding site" evidence="16">
    <location>
        <position position="78"/>
    </location>
    <ligand>
        <name>Ca(2+)</name>
        <dbReference type="ChEBI" id="CHEBI:29108"/>
        <label>1</label>
    </ligand>
</feature>
<feature type="disulfide bond" evidence="18">
    <location>
        <begin position="135"/>
        <end position="330"/>
    </location>
</feature>
<evidence type="ECO:0000256" key="13">
    <source>
        <dbReference type="ARBA" id="ARBA00023180"/>
    </source>
</evidence>
<accession>A0A2G5C2B8</accession>
<dbReference type="OrthoDB" id="2113341at2759"/>
<dbReference type="InterPro" id="IPR019793">
    <property type="entry name" value="Peroxidases_heam-ligand_BS"/>
</dbReference>
<feature type="binding site" evidence="16">
    <location>
        <position position="83"/>
    </location>
    <ligand>
        <name>Ca(2+)</name>
        <dbReference type="ChEBI" id="CHEBI:29108"/>
        <label>1</label>
    </ligand>
</feature>
<gene>
    <name evidence="21" type="ORF">AQUCO_11400002v1</name>
</gene>
<comment type="function">
    <text evidence="19">Removal of H(2)O(2), oxidation of toxic reductants, biosynthesis and degradation of lignin, suberization, auxin catabolism, response to environmental stresses such as wounding, pathogen attack and oxidative stress.</text>
</comment>
<feature type="binding site" evidence="16">
    <location>
        <position position="101"/>
    </location>
    <ligand>
        <name>Ca(2+)</name>
        <dbReference type="ChEBI" id="CHEBI:29108"/>
        <label>1</label>
    </ligand>
</feature>
<evidence type="ECO:0000256" key="6">
    <source>
        <dbReference type="ARBA" id="ARBA00022617"/>
    </source>
</evidence>
<sequence>MTSSASFFSLLLLSSLLFDSHLSLTSAQATPPLLAGLSYEFHSTNCPSLETTIRDYLREILSSDTGVAAGLLRVHFHDCFVQGCDGSVLLAGSASGPGQGEQQAPPNLTLRARAFVIIEELRNRIHRACGAIVSCSDIAALSARDAVFLSGGPDYRVPLGRRDGLSFATVNATLANLPFFGSRVPQLITDFAAKNLDVNDLVALSGGHTIGRGNCGSFVGRLYPTRDPTLETTFADNLTRVCPTNTSSGVTPLDVRTPNNFDNQYYVDLLNRQGLFTSDQDLFTDNTTAPIVTSFANNQTLFFERFAFSMIKMGMINVTTGTQGEIRTNCSARNAASTTYLTTDVDQQGKNAGILRLFDNVVEGLFGYI</sequence>
<evidence type="ECO:0000256" key="16">
    <source>
        <dbReference type="PIRSR" id="PIRSR600823-3"/>
    </source>
</evidence>
<feature type="active site" description="Proton acceptor" evidence="14">
    <location>
        <position position="77"/>
    </location>
</feature>
<comment type="similarity">
    <text evidence="3">Belongs to the peroxidase family. Ascorbate peroxidase subfamily.</text>
</comment>
<dbReference type="PANTHER" id="PTHR31517:SF48">
    <property type="entry name" value="PEROXIDASE 16-RELATED"/>
    <property type="match status" value="1"/>
</dbReference>
<dbReference type="GO" id="GO:0005576">
    <property type="term" value="C:extracellular region"/>
    <property type="evidence" value="ECO:0007669"/>
    <property type="project" value="UniProtKB-SubCell"/>
</dbReference>
<evidence type="ECO:0000256" key="2">
    <source>
        <dbReference type="ARBA" id="ARBA00004613"/>
    </source>
</evidence>
<feature type="binding site" evidence="16">
    <location>
        <position position="254"/>
    </location>
    <ligand>
        <name>Ca(2+)</name>
        <dbReference type="ChEBI" id="CHEBI:29108"/>
        <label>2</label>
    </ligand>
</feature>